<sequence>MKKALFLAGLLLTLAFSQVFATSAGPCTVNPKNLIESSVNRLYHPKLVPVAQMANGMLKATVTRGSEKVTDVYIWFGYVNEYTSWPGYYADVEVRFYEDFEATIPYFANNLQVNYEIMGFDGWASYNDPRSFFAYGTYVTVAYNQELDYDDGTDFRWKGYALRPGAYVQI</sequence>
<protein>
    <submittedName>
        <fullName evidence="2">Uncharacterized protein</fullName>
    </submittedName>
</protein>
<proteinExistence type="predicted"/>
<evidence type="ECO:0000313" key="2">
    <source>
        <dbReference type="EMBL" id="RPD42016.1"/>
    </source>
</evidence>
<dbReference type="RefSeq" id="WP_120514991.1">
    <property type="nucleotide sequence ID" value="NZ_QXZY01000002.1"/>
</dbReference>
<dbReference type="Proteomes" id="UP000279089">
    <property type="component" value="Unassembled WGS sequence"/>
</dbReference>
<evidence type="ECO:0000313" key="3">
    <source>
        <dbReference type="Proteomes" id="UP000279089"/>
    </source>
</evidence>
<gene>
    <name evidence="2" type="ORF">EG028_07640</name>
</gene>
<organism evidence="2 3">
    <name type="scientific">Chitinophaga barathri</name>
    <dbReference type="NCBI Taxonomy" id="1647451"/>
    <lineage>
        <taxon>Bacteria</taxon>
        <taxon>Pseudomonadati</taxon>
        <taxon>Bacteroidota</taxon>
        <taxon>Chitinophagia</taxon>
        <taxon>Chitinophagales</taxon>
        <taxon>Chitinophagaceae</taxon>
        <taxon>Chitinophaga</taxon>
    </lineage>
</organism>
<dbReference type="EMBL" id="RMBX01000003">
    <property type="protein sequence ID" value="RPD42016.1"/>
    <property type="molecule type" value="Genomic_DNA"/>
</dbReference>
<feature type="chain" id="PRO_5018122917" evidence="1">
    <location>
        <begin position="22"/>
        <end position="170"/>
    </location>
</feature>
<keyword evidence="3" id="KW-1185">Reference proteome</keyword>
<reference evidence="3" key="1">
    <citation type="submission" date="2018-11" db="EMBL/GenBank/DDBJ databases">
        <title>Chitinophaga lutea sp.nov., isolate from arsenic contaminated soil.</title>
        <authorList>
            <person name="Zong Y."/>
        </authorList>
    </citation>
    <scope>NUCLEOTIDE SEQUENCE [LARGE SCALE GENOMIC DNA]</scope>
    <source>
        <strain evidence="3">YLT18</strain>
    </source>
</reference>
<keyword evidence="1" id="KW-0732">Signal</keyword>
<evidence type="ECO:0000256" key="1">
    <source>
        <dbReference type="SAM" id="SignalP"/>
    </source>
</evidence>
<dbReference type="AlphaFoldDB" id="A0A3N4MIZ0"/>
<feature type="signal peptide" evidence="1">
    <location>
        <begin position="1"/>
        <end position="21"/>
    </location>
</feature>
<accession>A0A3N4MIZ0</accession>
<comment type="caution">
    <text evidence="2">The sequence shown here is derived from an EMBL/GenBank/DDBJ whole genome shotgun (WGS) entry which is preliminary data.</text>
</comment>
<name>A0A3N4MIZ0_9BACT</name>